<evidence type="ECO:0000256" key="1">
    <source>
        <dbReference type="SAM" id="Coils"/>
    </source>
</evidence>
<feature type="compositionally biased region" description="Polar residues" evidence="2">
    <location>
        <begin position="886"/>
        <end position="911"/>
    </location>
</feature>
<feature type="region of interest" description="Disordered" evidence="2">
    <location>
        <begin position="1036"/>
        <end position="1065"/>
    </location>
</feature>
<feature type="region of interest" description="Disordered" evidence="2">
    <location>
        <begin position="782"/>
        <end position="959"/>
    </location>
</feature>
<keyword evidence="4" id="KW-1185">Reference proteome</keyword>
<feature type="compositionally biased region" description="Polar residues" evidence="2">
    <location>
        <begin position="1866"/>
        <end position="1885"/>
    </location>
</feature>
<feature type="compositionally biased region" description="Gly residues" evidence="2">
    <location>
        <begin position="28"/>
        <end position="43"/>
    </location>
</feature>
<gene>
    <name evidence="3" type="ORF">OBBRIDRAFT_819908</name>
</gene>
<dbReference type="Proteomes" id="UP000250043">
    <property type="component" value="Unassembled WGS sequence"/>
</dbReference>
<protein>
    <submittedName>
        <fullName evidence="3">Uncharacterized protein</fullName>
    </submittedName>
</protein>
<feature type="region of interest" description="Disordered" evidence="2">
    <location>
        <begin position="1819"/>
        <end position="1945"/>
    </location>
</feature>
<evidence type="ECO:0000313" key="3">
    <source>
        <dbReference type="EMBL" id="OCH88965.1"/>
    </source>
</evidence>
<feature type="coiled-coil region" evidence="1">
    <location>
        <begin position="1537"/>
        <end position="1641"/>
    </location>
</feature>
<sequence length="1945" mass="213083">MAAQPPPRQQLARLMIPPSLAAQQPFGFGEGAPGQGYGPGLGHSPGLPTSLQHGMHPPPFSLNTPTAMAPPLRTPMQPAFFPPMPPPAPGRPTHGHRGHPSIAQLAALGIIPPPIPQTPLAHAGFPPPLLGLNAGLAPYAHAPPFVPRSKRTPSVSVGGPPKAVLGGPQRKVSPVPPSVTPVVAAAPKSKKVIVKLPKETERSEEKGEGEGEETTVITTRPSWARTPLRPEEIPVRLELPGPDTVSSEVYPPDAWRIHLPPTIDVFLPGKSAWDDIKRSIIEEKLEKLGVERGSGSTIPHIHAPHARAASISSPADPALLYFKLHKLQQSQNASSATSLSTSPQPALNFTPSPQIPPRFQNRHGHSMSLAQPLPAHSPVYNPAAAYNPFGPNATLGSDQIFKLVSPGPLSSGPDNILAPQGRVPTNVATLAPPPAISRPESRPDFMRGFGLDVTEEEEEPEEDSIERETEEVEVDSTHAIANTLVQEGIGEFEPDGTSTVAASRVHSRHVSRLSAALSLASVGGMADETVMASSPRREVVPEQHLVEDVEVDDIDALGTWTGSEDLRTGEETSEDESIGEWSNPSDEERARQQRLHRRILRRAKEVQQDLVTPRRLPDFPLPPSSMPAFTSAPAEDDIVSNPSEEGRAHPDDSFLGLETDEYYSRPASNLSGKSRPLPPVPHSRTGSAQYSYHDPALAHSRSNSELNFIPLQPRPVQSAFGKETLNPLAKPFVFGASRPLGMNPAAFGPPSASPPVPLPTTAVEHARIPSTSKPLNAAAQEFKPGGFTFRPPPGVPELAFTPSPAVPPPRPLPTPPASVPPAATLARATQGREKRQRRGSTTSLDGDDEGGVNNMSTFKFPPPSDTVRAVSAPTSPPTGGAMKELSVNTAHKLSTFSGFSNSMPSTQQQVASPLPRTESPEPDEDQENRPPEQNAPEDVQSTYELPFPPASSKPKRAPIPLDFKHPVSTNTVPAGLFKNLISANGEGEERTRRGVRSRLSSRDIFEHSPQQSLDDFHVAPISHRISRNRLFTEPAFRDGTMYDEGPRRSSLPPRRARSDSLGSDISIPPVSLTRRLEMQQYEQRLEVLLEDKVEEIKRTLLEARDGAGQSANNVTESMLREVVSMFRAQLQELAARTLDDSRMDARGEIDFDLLKGILDQNQAEARAMMRRDIVELMQARHNETDITQLVEELSGRTMNAVIGATSSLAQRLQAVENTKPALERDSIVRDLMNALIPQLSALRPEPIDYDSLTAQLTQAVKPHISQLIDLASDKRETAGLIVDKLVPILPSIHPPAPDLDMESIIGRLTTEIRKIIGPLDAHEMKEQVSDLVVERLDSRLAVRDRALNLEVISEKVAEQVLGLVAPIQELRNAVDSLGQKEGGNAGSQLDLSALSNEVAAALSDLPQRLSVATDALSVAQAEFKTKAERLDQLAIPSVDLSSVESALSIIASEQKTLVMKNHEFSEFCQDIINHINALPETMLKATEVLQNAHADFASRDTSKKDLDEIRRLTSANAELQIQVVKARGAHGQIRVEKETLSDRMKVMEAERERVNAQLEHLQNVVSSKTTEAATIEAKNVELEQALARALERLKAADVQAQTNHERILQLEKHNHELGQEKQQLKSKIDALEIRATFLTREEETIMDELTRQRKQYDELLHQQSHWDDLRRTSEQIQMLANLVGQADSEEIKELRRTRDRSKVLEGEHAALQRRLREFETKMANSEKVTQASRQSLAQAQHRASEWEQRAKEYECQLEQAQSQFDQVESARAQLDSDYSLVRLQLEERDAEERLDKDRQNKLRDQIASLEAQVARLQAEVDQSKTTTVLAPQPQQPRYPNGHAQPSLRPSSSSSIVYVDSRAATPTIPQQNGVRTPSVRAQSPPSQGVWDSMHAPKNRNQYQQPARLPVTPRGKLSSPYYRPQIPSPTPSNVSAAPTLGDDGWWQ</sequence>
<proteinExistence type="predicted"/>
<feature type="region of interest" description="Disordered" evidence="2">
    <location>
        <begin position="145"/>
        <end position="179"/>
    </location>
</feature>
<feature type="region of interest" description="Disordered" evidence="2">
    <location>
        <begin position="1724"/>
        <end position="1743"/>
    </location>
</feature>
<dbReference type="EMBL" id="KV722438">
    <property type="protein sequence ID" value="OCH88965.1"/>
    <property type="molecule type" value="Genomic_DNA"/>
</dbReference>
<organism evidence="3 4">
    <name type="scientific">Obba rivulosa</name>
    <dbReference type="NCBI Taxonomy" id="1052685"/>
    <lineage>
        <taxon>Eukaryota</taxon>
        <taxon>Fungi</taxon>
        <taxon>Dikarya</taxon>
        <taxon>Basidiomycota</taxon>
        <taxon>Agaricomycotina</taxon>
        <taxon>Agaricomycetes</taxon>
        <taxon>Polyporales</taxon>
        <taxon>Gelatoporiaceae</taxon>
        <taxon>Obba</taxon>
    </lineage>
</organism>
<keyword evidence="1" id="KW-0175">Coiled coil</keyword>
<evidence type="ECO:0000256" key="2">
    <source>
        <dbReference type="SAM" id="MobiDB-lite"/>
    </source>
</evidence>
<feature type="compositionally biased region" description="Pro residues" evidence="2">
    <location>
        <begin position="804"/>
        <end position="819"/>
    </location>
</feature>
<name>A0A8E2B0L5_9APHY</name>
<reference evidence="3 4" key="1">
    <citation type="submission" date="2016-07" db="EMBL/GenBank/DDBJ databases">
        <title>Draft genome of the white-rot fungus Obba rivulosa 3A-2.</title>
        <authorList>
            <consortium name="DOE Joint Genome Institute"/>
            <person name="Miettinen O."/>
            <person name="Riley R."/>
            <person name="Acob R."/>
            <person name="Barry K."/>
            <person name="Cullen D."/>
            <person name="De Vries R."/>
            <person name="Hainaut M."/>
            <person name="Hatakka A."/>
            <person name="Henrissat B."/>
            <person name="Hilden K."/>
            <person name="Kuo R."/>
            <person name="Labutti K."/>
            <person name="Lipzen A."/>
            <person name="Makela M.R."/>
            <person name="Sandor L."/>
            <person name="Spatafora J.W."/>
            <person name="Grigoriev I.V."/>
            <person name="Hibbett D.S."/>
        </authorList>
    </citation>
    <scope>NUCLEOTIDE SEQUENCE [LARGE SCALE GENOMIC DNA]</scope>
    <source>
        <strain evidence="3 4">3A-2</strain>
    </source>
</reference>
<feature type="region of interest" description="Disordered" evidence="2">
    <location>
        <begin position="609"/>
        <end position="690"/>
    </location>
</feature>
<accession>A0A8E2B0L5</accession>
<feature type="region of interest" description="Disordered" evidence="2">
    <location>
        <begin position="558"/>
        <end position="593"/>
    </location>
</feature>
<feature type="compositionally biased region" description="Polar residues" evidence="2">
    <location>
        <begin position="333"/>
        <end position="352"/>
    </location>
</feature>
<feature type="region of interest" description="Disordered" evidence="2">
    <location>
        <begin position="22"/>
        <end position="58"/>
    </location>
</feature>
<dbReference type="OrthoDB" id="3357224at2759"/>
<feature type="compositionally biased region" description="Polar residues" evidence="2">
    <location>
        <begin position="1724"/>
        <end position="1738"/>
    </location>
</feature>
<evidence type="ECO:0000313" key="4">
    <source>
        <dbReference type="Proteomes" id="UP000250043"/>
    </source>
</evidence>
<feature type="region of interest" description="Disordered" evidence="2">
    <location>
        <begin position="333"/>
        <end position="356"/>
    </location>
</feature>